<proteinExistence type="predicted"/>
<accession>A0A6A6FNL7</accession>
<dbReference type="Pfam" id="PF20233">
    <property type="entry name" value="DUF6590"/>
    <property type="match status" value="1"/>
</dbReference>
<keyword evidence="4" id="KW-1185">Reference proteome</keyword>
<name>A0A6A6FNL7_9PEZI</name>
<feature type="region of interest" description="Disordered" evidence="1">
    <location>
        <begin position="249"/>
        <end position="287"/>
    </location>
</feature>
<dbReference type="AlphaFoldDB" id="A0A6A6FNL7"/>
<organism evidence="3 4">
    <name type="scientific">Cercospora zeae-maydis SCOH1-5</name>
    <dbReference type="NCBI Taxonomy" id="717836"/>
    <lineage>
        <taxon>Eukaryota</taxon>
        <taxon>Fungi</taxon>
        <taxon>Dikarya</taxon>
        <taxon>Ascomycota</taxon>
        <taxon>Pezizomycotina</taxon>
        <taxon>Dothideomycetes</taxon>
        <taxon>Dothideomycetidae</taxon>
        <taxon>Mycosphaerellales</taxon>
        <taxon>Mycosphaerellaceae</taxon>
        <taxon>Cercospora</taxon>
    </lineage>
</organism>
<gene>
    <name evidence="3" type="ORF">CERZMDRAFT_95326</name>
</gene>
<dbReference type="InterPro" id="IPR046497">
    <property type="entry name" value="DUF6590"/>
</dbReference>
<evidence type="ECO:0000259" key="2">
    <source>
        <dbReference type="Pfam" id="PF20233"/>
    </source>
</evidence>
<feature type="domain" description="DUF6590" evidence="2">
    <location>
        <begin position="76"/>
        <end position="217"/>
    </location>
</feature>
<evidence type="ECO:0000313" key="3">
    <source>
        <dbReference type="EMBL" id="KAF2214950.1"/>
    </source>
</evidence>
<dbReference type="EMBL" id="ML992667">
    <property type="protein sequence ID" value="KAF2214950.1"/>
    <property type="molecule type" value="Genomic_DNA"/>
</dbReference>
<evidence type="ECO:0000313" key="4">
    <source>
        <dbReference type="Proteomes" id="UP000799539"/>
    </source>
</evidence>
<sequence>MSIGAPAAAVTAQLKNNIFAPSMAPVYSTHSIVIPRLPGWTPSTSVSLVVTMKNKHPRPGWFENEVCVTSNFHKGSFQVGDVISAPFHVANRAPKAIPGDEVNQTRVGPVFSKRRMFIVLWKTDEEMFCLPLFSWHQVGIQKKHKYIKDYVCVGNFKYQKKFRMMGVHNPIWFVHKRNDNELTSSTTCHITGGHMIAYDEDVGKVGRITGKSFEALLQLWDQRNKAYRTVQDNFPPEGAQDPRWTTQQVRQQTNQQMNQQMNQQSYQPPYQQSSQQLRQQASYQPNQ</sequence>
<reference evidence="3" key="1">
    <citation type="journal article" date="2020" name="Stud. Mycol.">
        <title>101 Dothideomycetes genomes: a test case for predicting lifestyles and emergence of pathogens.</title>
        <authorList>
            <person name="Haridas S."/>
            <person name="Albert R."/>
            <person name="Binder M."/>
            <person name="Bloem J."/>
            <person name="Labutti K."/>
            <person name="Salamov A."/>
            <person name="Andreopoulos B."/>
            <person name="Baker S."/>
            <person name="Barry K."/>
            <person name="Bills G."/>
            <person name="Bluhm B."/>
            <person name="Cannon C."/>
            <person name="Castanera R."/>
            <person name="Culley D."/>
            <person name="Daum C."/>
            <person name="Ezra D."/>
            <person name="Gonzalez J."/>
            <person name="Henrissat B."/>
            <person name="Kuo A."/>
            <person name="Liang C."/>
            <person name="Lipzen A."/>
            <person name="Lutzoni F."/>
            <person name="Magnuson J."/>
            <person name="Mondo S."/>
            <person name="Nolan M."/>
            <person name="Ohm R."/>
            <person name="Pangilinan J."/>
            <person name="Park H.-J."/>
            <person name="Ramirez L."/>
            <person name="Alfaro M."/>
            <person name="Sun H."/>
            <person name="Tritt A."/>
            <person name="Yoshinaga Y."/>
            <person name="Zwiers L.-H."/>
            <person name="Turgeon B."/>
            <person name="Goodwin S."/>
            <person name="Spatafora J."/>
            <person name="Crous P."/>
            <person name="Grigoriev I."/>
        </authorList>
    </citation>
    <scope>NUCLEOTIDE SEQUENCE</scope>
    <source>
        <strain evidence="3">SCOH1-5</strain>
    </source>
</reference>
<evidence type="ECO:0000256" key="1">
    <source>
        <dbReference type="SAM" id="MobiDB-lite"/>
    </source>
</evidence>
<protein>
    <recommendedName>
        <fullName evidence="2">DUF6590 domain-containing protein</fullName>
    </recommendedName>
</protein>
<dbReference type="OrthoDB" id="3438983at2759"/>
<dbReference type="Proteomes" id="UP000799539">
    <property type="component" value="Unassembled WGS sequence"/>
</dbReference>